<dbReference type="EMBL" id="SPNV01000024">
    <property type="protein sequence ID" value="KAF5865064.1"/>
    <property type="molecule type" value="Genomic_DNA"/>
</dbReference>
<dbReference type="AlphaFoldDB" id="A0A8H6EA06"/>
<proteinExistence type="predicted"/>
<organism evidence="2 3">
    <name type="scientific">Petromyces alliaceus</name>
    <name type="common">Aspergillus alliaceus</name>
    <dbReference type="NCBI Taxonomy" id="209559"/>
    <lineage>
        <taxon>Eukaryota</taxon>
        <taxon>Fungi</taxon>
        <taxon>Dikarya</taxon>
        <taxon>Ascomycota</taxon>
        <taxon>Pezizomycotina</taxon>
        <taxon>Eurotiomycetes</taxon>
        <taxon>Eurotiomycetidae</taxon>
        <taxon>Eurotiales</taxon>
        <taxon>Aspergillaceae</taxon>
        <taxon>Aspergillus</taxon>
        <taxon>Aspergillus subgen. Circumdati</taxon>
    </lineage>
</organism>
<evidence type="ECO:0000313" key="2">
    <source>
        <dbReference type="EMBL" id="KAF5865064.1"/>
    </source>
</evidence>
<gene>
    <name evidence="2" type="ORF">ETB97_005305</name>
</gene>
<sequence length="125" mass="14121">MSYPGDMEHVGTFSGLLKPQTGSPAATDTSRRLSRKSSIEDKDKIHKTGNAILQSADTAILYEWWLRNHTELETKPWDKSQDAVKDKALGKTWRTEAPKAFYTATNSCMSFDEFSKVLSDNMFIL</sequence>
<protein>
    <submittedName>
        <fullName evidence="2">Uncharacterized protein</fullName>
    </submittedName>
</protein>
<evidence type="ECO:0000313" key="3">
    <source>
        <dbReference type="Proteomes" id="UP000541154"/>
    </source>
</evidence>
<keyword evidence="3" id="KW-1185">Reference proteome</keyword>
<reference evidence="2 3" key="1">
    <citation type="submission" date="2019-04" db="EMBL/GenBank/DDBJ databases">
        <title>Aspergillus burnettii sp. nov., novel species from soil in southeast Queensland.</title>
        <authorList>
            <person name="Gilchrist C.L.M."/>
            <person name="Pitt J.I."/>
            <person name="Lange L."/>
            <person name="Lacey H.J."/>
            <person name="Vuong D."/>
            <person name="Midgley D.J."/>
            <person name="Greenfield P."/>
            <person name="Bradbury M."/>
            <person name="Lacey E."/>
            <person name="Busk P.K."/>
            <person name="Pilgaard B."/>
            <person name="Chooi Y.H."/>
            <person name="Piggott A.M."/>
        </authorList>
    </citation>
    <scope>NUCLEOTIDE SEQUENCE [LARGE SCALE GENOMIC DNA]</scope>
    <source>
        <strain evidence="2 3">FRR 5400</strain>
    </source>
</reference>
<feature type="region of interest" description="Disordered" evidence="1">
    <location>
        <begin position="12"/>
        <end position="38"/>
    </location>
</feature>
<dbReference type="Proteomes" id="UP000541154">
    <property type="component" value="Unassembled WGS sequence"/>
</dbReference>
<name>A0A8H6EA06_PETAA</name>
<comment type="caution">
    <text evidence="2">The sequence shown here is derived from an EMBL/GenBank/DDBJ whole genome shotgun (WGS) entry which is preliminary data.</text>
</comment>
<accession>A0A8H6EA06</accession>
<evidence type="ECO:0000256" key="1">
    <source>
        <dbReference type="SAM" id="MobiDB-lite"/>
    </source>
</evidence>